<dbReference type="Proteomes" id="UP000784294">
    <property type="component" value="Unassembled WGS sequence"/>
</dbReference>
<feature type="compositionally biased region" description="Polar residues" evidence="1">
    <location>
        <begin position="358"/>
        <end position="373"/>
    </location>
</feature>
<keyword evidence="4" id="KW-1185">Reference proteome</keyword>
<reference evidence="3" key="1">
    <citation type="submission" date="2018-11" db="EMBL/GenBank/DDBJ databases">
        <authorList>
            <consortium name="Pathogen Informatics"/>
        </authorList>
    </citation>
    <scope>NUCLEOTIDE SEQUENCE</scope>
</reference>
<accession>A0A448X7F0</accession>
<comment type="caution">
    <text evidence="3">The sequence shown here is derived from an EMBL/GenBank/DDBJ whole genome shotgun (WGS) entry which is preliminary data.</text>
</comment>
<keyword evidence="2" id="KW-0732">Signal</keyword>
<evidence type="ECO:0000313" key="3">
    <source>
        <dbReference type="EMBL" id="VEL29937.1"/>
    </source>
</evidence>
<feature type="chain" id="PRO_5019009256" evidence="2">
    <location>
        <begin position="20"/>
        <end position="406"/>
    </location>
</feature>
<feature type="region of interest" description="Disordered" evidence="1">
    <location>
        <begin position="221"/>
        <end position="250"/>
    </location>
</feature>
<gene>
    <name evidence="3" type="ORF">PXEA_LOCUS23377</name>
</gene>
<evidence type="ECO:0000313" key="4">
    <source>
        <dbReference type="Proteomes" id="UP000784294"/>
    </source>
</evidence>
<feature type="region of interest" description="Disordered" evidence="1">
    <location>
        <begin position="322"/>
        <end position="406"/>
    </location>
</feature>
<sequence length="406" mass="41443">MSACHCFSLLSLPLSLSVCLPASLSATLSVAFYIPLYPSRCLTFSLSLSPSVCLFLRLGQSRRLQDELCNQGLLSAALDSLSAYGVGSSGGGTGTGTGTNTGTGIGTGLGTGTGSGSGCGPLTGGHISSHYRAIRHASSTGLAVVCSSERASERGFSGRFARFRSSFCRSPSSNAASATPALATSVGMALVAAPSSAPPPHTSTVTATPCLIRQLHRAASVAATASPTGHGDSVEPRQSAHPTETILSPGQRARLRNLASEGTTDAGLGKLGNWDRMEKVKSAPTVVGSSEIVFSRGPISASDMATVRTAHLPISHAGRQSLASAPHFPHSPPPPQPASNGALAPLLNNTKAVDKPSDLSSLHGDNNPRSASETVRRLGRNVAAPRPNDGRTDGLLASLPSLWPRA</sequence>
<organism evidence="3 4">
    <name type="scientific">Protopolystoma xenopodis</name>
    <dbReference type="NCBI Taxonomy" id="117903"/>
    <lineage>
        <taxon>Eukaryota</taxon>
        <taxon>Metazoa</taxon>
        <taxon>Spiralia</taxon>
        <taxon>Lophotrochozoa</taxon>
        <taxon>Platyhelminthes</taxon>
        <taxon>Monogenea</taxon>
        <taxon>Polyopisthocotylea</taxon>
        <taxon>Polystomatidea</taxon>
        <taxon>Polystomatidae</taxon>
        <taxon>Protopolystoma</taxon>
    </lineage>
</organism>
<dbReference type="EMBL" id="CAAALY010107850">
    <property type="protein sequence ID" value="VEL29937.1"/>
    <property type="molecule type" value="Genomic_DNA"/>
</dbReference>
<dbReference type="AlphaFoldDB" id="A0A448X7F0"/>
<protein>
    <submittedName>
        <fullName evidence="3">Uncharacterized protein</fullName>
    </submittedName>
</protein>
<feature type="non-terminal residue" evidence="3">
    <location>
        <position position="406"/>
    </location>
</feature>
<proteinExistence type="predicted"/>
<evidence type="ECO:0000256" key="2">
    <source>
        <dbReference type="SAM" id="SignalP"/>
    </source>
</evidence>
<evidence type="ECO:0000256" key="1">
    <source>
        <dbReference type="SAM" id="MobiDB-lite"/>
    </source>
</evidence>
<feature type="signal peptide" evidence="2">
    <location>
        <begin position="1"/>
        <end position="19"/>
    </location>
</feature>
<name>A0A448X7F0_9PLAT</name>